<protein>
    <submittedName>
        <fullName evidence="2">Uncharacterized protein</fullName>
    </submittedName>
</protein>
<reference evidence="2" key="1">
    <citation type="journal article" date="2021" name="Proc. Natl. Acad. Sci. U.S.A.">
        <title>Three genomes in the algal genus Volvox reveal the fate of a haploid sex-determining region after a transition to homothallism.</title>
        <authorList>
            <person name="Yamamoto K."/>
            <person name="Hamaji T."/>
            <person name="Kawai-Toyooka H."/>
            <person name="Matsuzaki R."/>
            <person name="Takahashi F."/>
            <person name="Nishimura Y."/>
            <person name="Kawachi M."/>
            <person name="Noguchi H."/>
            <person name="Minakuchi Y."/>
            <person name="Umen J.G."/>
            <person name="Toyoda A."/>
            <person name="Nozaki H."/>
        </authorList>
    </citation>
    <scope>NUCLEOTIDE SEQUENCE</scope>
    <source>
        <strain evidence="2">NIES-3780</strain>
    </source>
</reference>
<keyword evidence="3" id="KW-1185">Reference proteome</keyword>
<feature type="region of interest" description="Disordered" evidence="1">
    <location>
        <begin position="74"/>
        <end position="109"/>
    </location>
</feature>
<evidence type="ECO:0000256" key="1">
    <source>
        <dbReference type="SAM" id="MobiDB-lite"/>
    </source>
</evidence>
<organism evidence="2 3">
    <name type="scientific">Volvox africanus</name>
    <dbReference type="NCBI Taxonomy" id="51714"/>
    <lineage>
        <taxon>Eukaryota</taxon>
        <taxon>Viridiplantae</taxon>
        <taxon>Chlorophyta</taxon>
        <taxon>core chlorophytes</taxon>
        <taxon>Chlorophyceae</taxon>
        <taxon>CS clade</taxon>
        <taxon>Chlamydomonadales</taxon>
        <taxon>Volvocaceae</taxon>
        <taxon>Volvox</taxon>
    </lineage>
</organism>
<feature type="compositionally biased region" description="Basic and acidic residues" evidence="1">
    <location>
        <begin position="90"/>
        <end position="101"/>
    </location>
</feature>
<accession>A0A8J4BEN7</accession>
<comment type="caution">
    <text evidence="2">The sequence shown here is derived from an EMBL/GenBank/DDBJ whole genome shotgun (WGS) entry which is preliminary data.</text>
</comment>
<evidence type="ECO:0000313" key="2">
    <source>
        <dbReference type="EMBL" id="GIL59972.1"/>
    </source>
</evidence>
<name>A0A8J4BEN7_9CHLO</name>
<dbReference type="AlphaFoldDB" id="A0A8J4BEN7"/>
<dbReference type="Proteomes" id="UP000747399">
    <property type="component" value="Unassembled WGS sequence"/>
</dbReference>
<dbReference type="EMBL" id="BNCO01000037">
    <property type="protein sequence ID" value="GIL59972.1"/>
    <property type="molecule type" value="Genomic_DNA"/>
</dbReference>
<gene>
    <name evidence="2" type="ORF">Vafri_14616</name>
</gene>
<proteinExistence type="predicted"/>
<sequence>MQAADNPPKRTGGVDLASAIEQNPAILDNRSTLQPHGDMLKRGPGVSEFNPKVELVDVTTEELRAHNLIETVQHERPLLDDQQGTPYHTTSKEKGMTERSELQGGGHGL</sequence>
<evidence type="ECO:0000313" key="3">
    <source>
        <dbReference type="Proteomes" id="UP000747399"/>
    </source>
</evidence>